<dbReference type="OrthoDB" id="5152093at2759"/>
<evidence type="ECO:0008006" key="4">
    <source>
        <dbReference type="Google" id="ProtNLM"/>
    </source>
</evidence>
<evidence type="ECO:0000313" key="3">
    <source>
        <dbReference type="Proteomes" id="UP000240883"/>
    </source>
</evidence>
<gene>
    <name evidence="2" type="ORF">BS50DRAFT_580241</name>
</gene>
<sequence>MRSAIIISFLSIALPVVHASPNLNPFQRRDTCSGDYREACDRTYCMTAGAVCCGIGDGRFCDEGQYCLSGGCCDKGEICTGSAPPPETITFQVGSEESTPAPTPTELSGSITAHASGTTTARNTAGSATGSGSFPQSTGAASGLRCAVGLHGLALVVGQLLLGL</sequence>
<name>A0A2T2N1D9_CORCC</name>
<dbReference type="EMBL" id="KZ678167">
    <property type="protein sequence ID" value="PSN59066.1"/>
    <property type="molecule type" value="Genomic_DNA"/>
</dbReference>
<keyword evidence="3" id="KW-1185">Reference proteome</keyword>
<organism evidence="2 3">
    <name type="scientific">Corynespora cassiicola Philippines</name>
    <dbReference type="NCBI Taxonomy" id="1448308"/>
    <lineage>
        <taxon>Eukaryota</taxon>
        <taxon>Fungi</taxon>
        <taxon>Dikarya</taxon>
        <taxon>Ascomycota</taxon>
        <taxon>Pezizomycotina</taxon>
        <taxon>Dothideomycetes</taxon>
        <taxon>Pleosporomycetidae</taxon>
        <taxon>Pleosporales</taxon>
        <taxon>Corynesporascaceae</taxon>
        <taxon>Corynespora</taxon>
    </lineage>
</organism>
<accession>A0A2T2N1D9</accession>
<feature type="signal peptide" evidence="1">
    <location>
        <begin position="1"/>
        <end position="19"/>
    </location>
</feature>
<feature type="chain" id="PRO_5015556094" description="GPI anchored serine-threonine rich protein" evidence="1">
    <location>
        <begin position="20"/>
        <end position="164"/>
    </location>
</feature>
<dbReference type="AlphaFoldDB" id="A0A2T2N1D9"/>
<dbReference type="STRING" id="1448308.A0A2T2N1D9"/>
<proteinExistence type="predicted"/>
<evidence type="ECO:0000313" key="2">
    <source>
        <dbReference type="EMBL" id="PSN59066.1"/>
    </source>
</evidence>
<evidence type="ECO:0000256" key="1">
    <source>
        <dbReference type="SAM" id="SignalP"/>
    </source>
</evidence>
<keyword evidence="1" id="KW-0732">Signal</keyword>
<reference evidence="2 3" key="1">
    <citation type="journal article" date="2018" name="Front. Microbiol.">
        <title>Genome-Wide Analysis of Corynespora cassiicola Leaf Fall Disease Putative Effectors.</title>
        <authorList>
            <person name="Lopez D."/>
            <person name="Ribeiro S."/>
            <person name="Label P."/>
            <person name="Fumanal B."/>
            <person name="Venisse J.S."/>
            <person name="Kohler A."/>
            <person name="de Oliveira R.R."/>
            <person name="Labutti K."/>
            <person name="Lipzen A."/>
            <person name="Lail K."/>
            <person name="Bauer D."/>
            <person name="Ohm R.A."/>
            <person name="Barry K.W."/>
            <person name="Spatafora J."/>
            <person name="Grigoriev I.V."/>
            <person name="Martin F.M."/>
            <person name="Pujade-Renaud V."/>
        </authorList>
    </citation>
    <scope>NUCLEOTIDE SEQUENCE [LARGE SCALE GENOMIC DNA]</scope>
    <source>
        <strain evidence="2 3">Philippines</strain>
    </source>
</reference>
<dbReference type="Proteomes" id="UP000240883">
    <property type="component" value="Unassembled WGS sequence"/>
</dbReference>
<protein>
    <recommendedName>
        <fullName evidence="4">GPI anchored serine-threonine rich protein</fullName>
    </recommendedName>
</protein>